<evidence type="ECO:0000313" key="1">
    <source>
        <dbReference type="EMBL" id="TFK74434.1"/>
    </source>
</evidence>
<evidence type="ECO:0000313" key="2">
    <source>
        <dbReference type="Proteomes" id="UP000308600"/>
    </source>
</evidence>
<proteinExistence type="predicted"/>
<organism evidence="1 2">
    <name type="scientific">Pluteus cervinus</name>
    <dbReference type="NCBI Taxonomy" id="181527"/>
    <lineage>
        <taxon>Eukaryota</taxon>
        <taxon>Fungi</taxon>
        <taxon>Dikarya</taxon>
        <taxon>Basidiomycota</taxon>
        <taxon>Agaricomycotina</taxon>
        <taxon>Agaricomycetes</taxon>
        <taxon>Agaricomycetidae</taxon>
        <taxon>Agaricales</taxon>
        <taxon>Pluteineae</taxon>
        <taxon>Pluteaceae</taxon>
        <taxon>Pluteus</taxon>
    </lineage>
</organism>
<name>A0ACD3B9Q2_9AGAR</name>
<reference evidence="1 2" key="1">
    <citation type="journal article" date="2019" name="Nat. Ecol. Evol.">
        <title>Megaphylogeny resolves global patterns of mushroom evolution.</title>
        <authorList>
            <person name="Varga T."/>
            <person name="Krizsan K."/>
            <person name="Foldi C."/>
            <person name="Dima B."/>
            <person name="Sanchez-Garcia M."/>
            <person name="Sanchez-Ramirez S."/>
            <person name="Szollosi G.J."/>
            <person name="Szarkandi J.G."/>
            <person name="Papp V."/>
            <person name="Albert L."/>
            <person name="Andreopoulos W."/>
            <person name="Angelini C."/>
            <person name="Antonin V."/>
            <person name="Barry K.W."/>
            <person name="Bougher N.L."/>
            <person name="Buchanan P."/>
            <person name="Buyck B."/>
            <person name="Bense V."/>
            <person name="Catcheside P."/>
            <person name="Chovatia M."/>
            <person name="Cooper J."/>
            <person name="Damon W."/>
            <person name="Desjardin D."/>
            <person name="Finy P."/>
            <person name="Geml J."/>
            <person name="Haridas S."/>
            <person name="Hughes K."/>
            <person name="Justo A."/>
            <person name="Karasinski D."/>
            <person name="Kautmanova I."/>
            <person name="Kiss B."/>
            <person name="Kocsube S."/>
            <person name="Kotiranta H."/>
            <person name="LaButti K.M."/>
            <person name="Lechner B.E."/>
            <person name="Liimatainen K."/>
            <person name="Lipzen A."/>
            <person name="Lukacs Z."/>
            <person name="Mihaltcheva S."/>
            <person name="Morgado L.N."/>
            <person name="Niskanen T."/>
            <person name="Noordeloos M.E."/>
            <person name="Ohm R.A."/>
            <person name="Ortiz-Santana B."/>
            <person name="Ovrebo C."/>
            <person name="Racz N."/>
            <person name="Riley R."/>
            <person name="Savchenko A."/>
            <person name="Shiryaev A."/>
            <person name="Soop K."/>
            <person name="Spirin V."/>
            <person name="Szebenyi C."/>
            <person name="Tomsovsky M."/>
            <person name="Tulloss R.E."/>
            <person name="Uehling J."/>
            <person name="Grigoriev I.V."/>
            <person name="Vagvolgyi C."/>
            <person name="Papp T."/>
            <person name="Martin F.M."/>
            <person name="Miettinen O."/>
            <person name="Hibbett D.S."/>
            <person name="Nagy L.G."/>
        </authorList>
    </citation>
    <scope>NUCLEOTIDE SEQUENCE [LARGE SCALE GENOMIC DNA]</scope>
    <source>
        <strain evidence="1 2">NL-1719</strain>
    </source>
</reference>
<sequence length="1325" mass="144451">MDSAITFDTVREEAAARAKFESFKLGGGGTLPASSTVPPKHSHARSHSRGISVSSLSSSTSHPPRSSHGSDMSSSFSFPMALGQAAAVTPNPTPSTKRNSHHKRRSSVSTRHESAELMGVTVPELPPSTSEDNINLGEKDSIRRRALWALEGKPEMAFSKVEIPELGTPDLEKIAFEFSTKPSFPTTSNSGFGTGLNSHMSSKRDSFKLLAASSSSKDHLHTLVEEEEEEEEETQKKETSPATCESVVAPPEVVQPLQSRPRPAALNLRPLSLLADNPTVGAPSSTPSPNTRSGLRSLSLSASASVITSEQTASQPSPSVVNQSRRPALYLNLGATCDSPSSMTAPSQEQKPRRSSISYRTSYDQTVTTSLAGLPTPEMTPTSSMGRRHSTASTASLASQEEFFHASQQSFHFHTQNQSLSASEQHFLFKSHNALLTRITLLEKALSTRRRSESYSASSGESRPVSLLSETGSFTSSPEVDDEMLRLIADLKAERDELKRDVEGWRKRVSDLEKQIAVLSSRVEAERRDAWVFRSRVGLLEVEKTALEKRARGLDHLMSVYEQDKRTLIEDRSRLDEENSQVKAKVVQLESELERVKRELEEERQMRQEREERDRIAAEAARTPRALQDRRRPVGGLTRGRGLGFTSVDSESSATDVELESFDDNRRHFAFALKAVAEESEGLMNEDLSEEEDALAGYEDEGEEDMNFTGPLDSSSSFGSDDFPRSVENHQSDMLRSSPDSGTPTVVRSKSTTPEPSTPGYQHVPIPQESNPGDKMKSWSFAMAARTVTVEPSSPPMDRFFGCLEDLDDTTSSGTPPSPGMYEYERTKSLFAQGFAYGSEDDSPFFFRTSEAIADEPEPDFKTLDSVMEAEEEEEEEGDITTHPQDEDEESGPFGGASGITFMFTPPEDDVVPPQLDCAASPAETSVPVPTICVTAEEPIPQKKEEVVECEPQPPVAVPAPEEPATPVKGCFSSPSSVLITPPPSLPRSAPSSIPRSKSMMNKVIASSVEPTVASPNSPSAKFSSPSPFVTPPTKRGGVMPSFIPQSVSSPSPIRSAAPKRSSLASSASTGSVSTTFIRQPTRKSMIASPATTKGQSNITGSTGSIVKSQPSAMPHLTGDPSTKIFTTPQQVQEVMKSIDLSEPRYHPASTISLRIHEYPDFPLHQPFDSSFQPLFVHDLQDSQNGLQSLHHQQTADLQSFYSTTTPTSLLEAEASPTTTYLPTLSTAAVPFLTRFSKFLPSPWSPVASDSGSPVRHGDDVQTPVVSDADEHRNVPSPRLNTPRGYVPREQQLAKLRLRMQREGKIIQGTTMNVCRKCANQTVFL</sequence>
<dbReference type="EMBL" id="ML208268">
    <property type="protein sequence ID" value="TFK74434.1"/>
    <property type="molecule type" value="Genomic_DNA"/>
</dbReference>
<accession>A0ACD3B9Q2</accession>
<keyword evidence="2" id="KW-1185">Reference proteome</keyword>
<dbReference type="Proteomes" id="UP000308600">
    <property type="component" value="Unassembled WGS sequence"/>
</dbReference>
<protein>
    <submittedName>
        <fullName evidence="1">Uncharacterized protein</fullName>
    </submittedName>
</protein>
<gene>
    <name evidence="1" type="ORF">BDN72DRAFT_875204</name>
</gene>